<evidence type="ECO:0000256" key="5">
    <source>
        <dbReference type="PROSITE-ProRule" id="PRU01240"/>
    </source>
</evidence>
<keyword evidence="3 5" id="KW-0378">Hydrolase</keyword>
<keyword evidence="2 5" id="KW-0645">Protease</keyword>
<dbReference type="Pfam" id="PF20009">
    <property type="entry name" value="GEVED"/>
    <property type="match status" value="1"/>
</dbReference>
<evidence type="ECO:0000256" key="4">
    <source>
        <dbReference type="ARBA" id="ARBA00022825"/>
    </source>
</evidence>
<sequence length="1243" mass="131671">MSKRCLVFLFIIIGVSNSFAQIPVDYKKQLELNALSQTSRQNFSVRHQKALSLATANNWPVKRISQSGNILSLQTVNGRGFPVYLITHNNTIAAATTGTTAIQPGGSLNLNLTGSSSFLNNKLGIWDGGSVYAAHREFAGKNITLKNTAAVANHSTHVAGTMIAKGVYAPAKGMAYGANTLLSWDFDDDVTEMSAAASGLLLSNHSYGDVGGWDYNSTSNRWEWYGLPGDTVDYNFGFYDSRVQAWDKIAYNAPYYLIVESAGNSRSSNGPAEGETYYGFTSRTNPTFIKKGPRPAGISSNNGYDIITTTGTAKNILTVGAVGPLPDGPASSQDIQISYFSSWGPTDDGRIKPDIVGDGENVVSTGSQKASSYVTLSGTSMAAPNITGSLYLLQEYYAQKHSGTFMRAATLKGLACHTAFDAGNTGPDYIYGWGLLDAKKAAQAITDNGNKSIINENNLVQGQTKTIEVIASGDGPLSVTISWTDPEGTPTQGTTINDRTPKLVNDLDLRISDGEQTYNPWVLTPDKPSAAATLGDNIRDNIEQVYIANAVPGKKYVITVSHKGTLRTGSQAYSLIATGTGGKVYCASAPKSTSDSKIVNFTLANINKTAGGGCTGYTDYTGIALQLEAGKTYPFSVLLGTCGANFNKAAKIFADWDGSGTFDENELVATTGVISANGVYSGNITVPGSVIPGNISRLRIVLNETEDPKSINACGGYAKGETQDYRIEFLKPAKDAGAIAIVNSDAGVICEASVAVTVRLKNFGTAPISNIPVTVTVTGPDKVITTFTETFTAELVPQEESDFTLNGKFNTTAGATYSVVATTGLSDDPISANNTATGNIVTGIPPQITNAAAYYCKNAGGYQLSATGEGAVLWYKNVNDAVPIAAGSLVLTTQQPVNNTFYAGLNDFGGKIGPQNKQVFTNGSYNQFTPGVKVNTQIPVNIESARLYIGNTGKITFTATNDNGEVVSAVTLDVTATRTAAAPGELPNDPADEGKVYSLNLLLPAAGNYTITPEYENGATIFRNNVGVEGYPFSIGDVFKITGNTAIPDQSETDTTYYKGFYYYFYDMKVSSPGCASTERMPVTVIKPAITQTGDMLTSSIANGNQWYLEGKVIAGATAASYQPIVSGSYTVQVALNDGCTAESDPFNYAMIAKNPDRSEIGLSVFPVPANDYLNVVFTAKTAAEVKLAIVNTAGQVMFQSTYKANAGNFSAAINTTDLQPGVYMLQINIGQKRYAKKVIVVK</sequence>
<feature type="signal peptide" evidence="6">
    <location>
        <begin position="1"/>
        <end position="20"/>
    </location>
</feature>
<accession>A0ABW3AR19</accession>
<keyword evidence="4 5" id="KW-0720">Serine protease</keyword>
<feature type="domain" description="Secretion system C-terminal sorting" evidence="8">
    <location>
        <begin position="1165"/>
        <end position="1241"/>
    </location>
</feature>
<dbReference type="Proteomes" id="UP001597010">
    <property type="component" value="Unassembled WGS sequence"/>
</dbReference>
<dbReference type="NCBIfam" id="TIGR04183">
    <property type="entry name" value="Por_Secre_tail"/>
    <property type="match status" value="1"/>
</dbReference>
<evidence type="ECO:0000259" key="8">
    <source>
        <dbReference type="Pfam" id="PF18962"/>
    </source>
</evidence>
<dbReference type="Pfam" id="PF18962">
    <property type="entry name" value="Por_Secre_tail"/>
    <property type="match status" value="1"/>
</dbReference>
<dbReference type="InterPro" id="IPR023828">
    <property type="entry name" value="Peptidase_S8_Ser-AS"/>
</dbReference>
<reference evidence="11" key="1">
    <citation type="journal article" date="2019" name="Int. J. Syst. Evol. Microbiol.">
        <title>The Global Catalogue of Microorganisms (GCM) 10K type strain sequencing project: providing services to taxonomists for standard genome sequencing and annotation.</title>
        <authorList>
            <consortium name="The Broad Institute Genomics Platform"/>
            <consortium name="The Broad Institute Genome Sequencing Center for Infectious Disease"/>
            <person name="Wu L."/>
            <person name="Ma J."/>
        </authorList>
    </citation>
    <scope>NUCLEOTIDE SEQUENCE [LARGE SCALE GENOMIC DNA]</scope>
    <source>
        <strain evidence="11">CCUG 61484</strain>
    </source>
</reference>
<dbReference type="Pfam" id="PF00082">
    <property type="entry name" value="Peptidase_S8"/>
    <property type="match status" value="1"/>
</dbReference>
<dbReference type="PROSITE" id="PS00138">
    <property type="entry name" value="SUBTILASE_SER"/>
    <property type="match status" value="1"/>
</dbReference>
<evidence type="ECO:0000259" key="9">
    <source>
        <dbReference type="Pfam" id="PF20009"/>
    </source>
</evidence>
<dbReference type="SUPFAM" id="SSF49785">
    <property type="entry name" value="Galactose-binding domain-like"/>
    <property type="match status" value="1"/>
</dbReference>
<dbReference type="RefSeq" id="WP_377113381.1">
    <property type="nucleotide sequence ID" value="NZ_JBHTHZ010000003.1"/>
</dbReference>
<comment type="caution">
    <text evidence="10">The sequence shown here is derived from an EMBL/GenBank/DDBJ whole genome shotgun (WGS) entry which is preliminary data.</text>
</comment>
<feature type="domain" description="GEVED" evidence="9">
    <location>
        <begin position="651"/>
        <end position="727"/>
    </location>
</feature>
<evidence type="ECO:0000259" key="7">
    <source>
        <dbReference type="Pfam" id="PF00082"/>
    </source>
</evidence>
<evidence type="ECO:0000256" key="3">
    <source>
        <dbReference type="ARBA" id="ARBA00022801"/>
    </source>
</evidence>
<dbReference type="PROSITE" id="PS51892">
    <property type="entry name" value="SUBTILASE"/>
    <property type="match status" value="1"/>
</dbReference>
<dbReference type="EMBL" id="JBHTHZ010000003">
    <property type="protein sequence ID" value="MFD0793511.1"/>
    <property type="molecule type" value="Genomic_DNA"/>
</dbReference>
<evidence type="ECO:0000256" key="1">
    <source>
        <dbReference type="ARBA" id="ARBA00011073"/>
    </source>
</evidence>
<feature type="active site" description="Charge relay system" evidence="5">
    <location>
        <position position="154"/>
    </location>
</feature>
<gene>
    <name evidence="10" type="ORF">ACFQZX_07765</name>
</gene>
<feature type="active site" description="Charge relay system" evidence="5">
    <location>
        <position position="380"/>
    </location>
</feature>
<protein>
    <submittedName>
        <fullName evidence="10">S8 family serine peptidase</fullName>
    </submittedName>
</protein>
<organism evidence="10 11">
    <name type="scientific">Mucilaginibacter litoreus</name>
    <dbReference type="NCBI Taxonomy" id="1048221"/>
    <lineage>
        <taxon>Bacteria</taxon>
        <taxon>Pseudomonadati</taxon>
        <taxon>Bacteroidota</taxon>
        <taxon>Sphingobacteriia</taxon>
        <taxon>Sphingobacteriales</taxon>
        <taxon>Sphingobacteriaceae</taxon>
        <taxon>Mucilaginibacter</taxon>
    </lineage>
</organism>
<dbReference type="InterPro" id="IPR000209">
    <property type="entry name" value="Peptidase_S8/S53_dom"/>
</dbReference>
<dbReference type="CDD" id="cd04842">
    <property type="entry name" value="Peptidases_S8_Kp43_protease"/>
    <property type="match status" value="1"/>
</dbReference>
<feature type="chain" id="PRO_5047186858" evidence="6">
    <location>
        <begin position="21"/>
        <end position="1243"/>
    </location>
</feature>
<feature type="domain" description="Peptidase S8/S53" evidence="7">
    <location>
        <begin position="146"/>
        <end position="434"/>
    </location>
</feature>
<dbReference type="Gene3D" id="2.60.120.380">
    <property type="match status" value="1"/>
</dbReference>
<dbReference type="Gene3D" id="3.40.50.200">
    <property type="entry name" value="Peptidase S8/S53 domain"/>
    <property type="match status" value="1"/>
</dbReference>
<dbReference type="SUPFAM" id="SSF52743">
    <property type="entry name" value="Subtilisin-like"/>
    <property type="match status" value="1"/>
</dbReference>
<evidence type="ECO:0000313" key="11">
    <source>
        <dbReference type="Proteomes" id="UP001597010"/>
    </source>
</evidence>
<evidence type="ECO:0000256" key="6">
    <source>
        <dbReference type="SAM" id="SignalP"/>
    </source>
</evidence>
<evidence type="ECO:0000313" key="10">
    <source>
        <dbReference type="EMBL" id="MFD0793511.1"/>
    </source>
</evidence>
<comment type="similarity">
    <text evidence="1 5">Belongs to the peptidase S8 family.</text>
</comment>
<keyword evidence="11" id="KW-1185">Reference proteome</keyword>
<feature type="active site" description="Charge relay system" evidence="5">
    <location>
        <position position="127"/>
    </location>
</feature>
<dbReference type="InterPro" id="IPR045474">
    <property type="entry name" value="GEVED"/>
</dbReference>
<dbReference type="InterPro" id="IPR008979">
    <property type="entry name" value="Galactose-bd-like_sf"/>
</dbReference>
<dbReference type="InterPro" id="IPR036852">
    <property type="entry name" value="Peptidase_S8/S53_dom_sf"/>
</dbReference>
<dbReference type="PANTHER" id="PTHR43399">
    <property type="entry name" value="SUBTILISIN-RELATED"/>
    <property type="match status" value="1"/>
</dbReference>
<name>A0ABW3AR19_9SPHI</name>
<evidence type="ECO:0000256" key="2">
    <source>
        <dbReference type="ARBA" id="ARBA00022670"/>
    </source>
</evidence>
<proteinExistence type="inferred from homology"/>
<dbReference type="InterPro" id="IPR034058">
    <property type="entry name" value="TagA/B/C/D_pept_dom"/>
</dbReference>
<dbReference type="InterPro" id="IPR026444">
    <property type="entry name" value="Secre_tail"/>
</dbReference>
<keyword evidence="6" id="KW-0732">Signal</keyword>
<dbReference type="InterPro" id="IPR051048">
    <property type="entry name" value="Peptidase_S8/S53_subtilisin"/>
</dbReference>
<dbReference type="PANTHER" id="PTHR43399:SF4">
    <property type="entry name" value="CELL WALL-ASSOCIATED PROTEASE"/>
    <property type="match status" value="1"/>
</dbReference>